<dbReference type="EMBL" id="BMFO01000001">
    <property type="protein sequence ID" value="GGF83843.1"/>
    <property type="molecule type" value="Genomic_DNA"/>
</dbReference>
<evidence type="ECO:0000313" key="3">
    <source>
        <dbReference type="Proteomes" id="UP000632858"/>
    </source>
</evidence>
<dbReference type="SUPFAM" id="SSF55729">
    <property type="entry name" value="Acyl-CoA N-acyltransferases (Nat)"/>
    <property type="match status" value="1"/>
</dbReference>
<reference evidence="2" key="2">
    <citation type="submission" date="2020-09" db="EMBL/GenBank/DDBJ databases">
        <authorList>
            <person name="Sun Q."/>
            <person name="Zhou Y."/>
        </authorList>
    </citation>
    <scope>NUCLEOTIDE SEQUENCE</scope>
    <source>
        <strain evidence="2">CGMCC 1.12726</strain>
    </source>
</reference>
<dbReference type="Gene3D" id="3.40.630.30">
    <property type="match status" value="1"/>
</dbReference>
<protein>
    <recommendedName>
        <fullName evidence="1">N-acetyltransferase domain-containing protein</fullName>
    </recommendedName>
</protein>
<dbReference type="AlphaFoldDB" id="A0A917CDG3"/>
<dbReference type="InterPro" id="IPR000182">
    <property type="entry name" value="GNAT_dom"/>
</dbReference>
<dbReference type="RefSeq" id="WP_188446910.1">
    <property type="nucleotide sequence ID" value="NZ_BMFO01000001.1"/>
</dbReference>
<evidence type="ECO:0000259" key="1">
    <source>
        <dbReference type="PROSITE" id="PS51186"/>
    </source>
</evidence>
<name>A0A917CDG3_9GAMM</name>
<proteinExistence type="predicted"/>
<evidence type="ECO:0000313" key="2">
    <source>
        <dbReference type="EMBL" id="GGF83843.1"/>
    </source>
</evidence>
<accession>A0A917CDG3</accession>
<feature type="domain" description="N-acetyltransferase" evidence="1">
    <location>
        <begin position="3"/>
        <end position="164"/>
    </location>
</feature>
<reference evidence="2" key="1">
    <citation type="journal article" date="2014" name="Int. J. Syst. Evol. Microbiol.">
        <title>Complete genome sequence of Corynebacterium casei LMG S-19264T (=DSM 44701T), isolated from a smear-ripened cheese.</title>
        <authorList>
            <consortium name="US DOE Joint Genome Institute (JGI-PGF)"/>
            <person name="Walter F."/>
            <person name="Albersmeier A."/>
            <person name="Kalinowski J."/>
            <person name="Ruckert C."/>
        </authorList>
    </citation>
    <scope>NUCLEOTIDE SEQUENCE</scope>
    <source>
        <strain evidence="2">CGMCC 1.12726</strain>
    </source>
</reference>
<dbReference type="Proteomes" id="UP000632858">
    <property type="component" value="Unassembled WGS sequence"/>
</dbReference>
<keyword evidence="3" id="KW-1185">Reference proteome</keyword>
<dbReference type="PIRSF" id="PIRSF028520">
    <property type="entry name" value="UCP028520"/>
    <property type="match status" value="1"/>
</dbReference>
<dbReference type="InterPro" id="IPR016181">
    <property type="entry name" value="Acyl_CoA_acyltransferase"/>
</dbReference>
<dbReference type="PROSITE" id="PS51186">
    <property type="entry name" value="GNAT"/>
    <property type="match status" value="1"/>
</dbReference>
<dbReference type="GO" id="GO:0016747">
    <property type="term" value="F:acyltransferase activity, transferring groups other than amino-acyl groups"/>
    <property type="evidence" value="ECO:0007669"/>
    <property type="project" value="InterPro"/>
</dbReference>
<dbReference type="InterPro" id="IPR016890">
    <property type="entry name" value="UCP028520"/>
</dbReference>
<organism evidence="2 3">
    <name type="scientific">Arenimonas maotaiensis</name>
    <dbReference type="NCBI Taxonomy" id="1446479"/>
    <lineage>
        <taxon>Bacteria</taxon>
        <taxon>Pseudomonadati</taxon>
        <taxon>Pseudomonadota</taxon>
        <taxon>Gammaproteobacteria</taxon>
        <taxon>Lysobacterales</taxon>
        <taxon>Lysobacteraceae</taxon>
        <taxon>Arenimonas</taxon>
    </lineage>
</organism>
<gene>
    <name evidence="2" type="ORF">GCM10010960_02430</name>
</gene>
<comment type="caution">
    <text evidence="2">The sequence shown here is derived from an EMBL/GenBank/DDBJ whole genome shotgun (WGS) entry which is preliminary data.</text>
</comment>
<sequence>MSITIRDVQEHELDAILAMNNAAGSGILPMNQAQIRYFWQNADYFRVAETDDCLVGFLIAMTRDADYESSNFRWFKDHYGAFVYVDRIVIAKGQRSAGIGRLFYADVQSFAEVRAPALVAEVFMEESTHPALLFHGSFGFHEVGQHQMPDSPLRAAMLYKEMCSYPFVQATYGSQLPAVPWLQGRRRPAADARRATGT</sequence>